<keyword evidence="2" id="KW-1185">Reference proteome</keyword>
<organism evidence="1 2">
    <name type="scientific">Pelagirhabdus alkalitolerans</name>
    <dbReference type="NCBI Taxonomy" id="1612202"/>
    <lineage>
        <taxon>Bacteria</taxon>
        <taxon>Bacillati</taxon>
        <taxon>Bacillota</taxon>
        <taxon>Bacilli</taxon>
        <taxon>Bacillales</taxon>
        <taxon>Bacillaceae</taxon>
        <taxon>Pelagirhabdus</taxon>
    </lineage>
</organism>
<evidence type="ECO:0008006" key="3">
    <source>
        <dbReference type="Google" id="ProtNLM"/>
    </source>
</evidence>
<gene>
    <name evidence="1" type="ORF">SAMN05421734_10453</name>
</gene>
<dbReference type="GO" id="GO:0005829">
    <property type="term" value="C:cytosol"/>
    <property type="evidence" value="ECO:0007669"/>
    <property type="project" value="TreeGrafter"/>
</dbReference>
<dbReference type="Proteomes" id="UP000242949">
    <property type="component" value="Unassembled WGS sequence"/>
</dbReference>
<dbReference type="PROSITE" id="PS01229">
    <property type="entry name" value="COF_2"/>
    <property type="match status" value="1"/>
</dbReference>
<dbReference type="SFLD" id="SFLDS00003">
    <property type="entry name" value="Haloacid_Dehalogenase"/>
    <property type="match status" value="1"/>
</dbReference>
<dbReference type="InterPro" id="IPR006379">
    <property type="entry name" value="HAD-SF_hydro_IIB"/>
</dbReference>
<dbReference type="GO" id="GO:0016791">
    <property type="term" value="F:phosphatase activity"/>
    <property type="evidence" value="ECO:0007669"/>
    <property type="project" value="TreeGrafter"/>
</dbReference>
<dbReference type="InterPro" id="IPR036412">
    <property type="entry name" value="HAD-like_sf"/>
</dbReference>
<dbReference type="PANTHER" id="PTHR10000:SF55">
    <property type="entry name" value="5-AMINO-6-(5-PHOSPHO-D-RIBITYLAMINO)URACIL PHOSPHATASE YCSE"/>
    <property type="match status" value="1"/>
</dbReference>
<name>A0A1G6IJB3_9BACI</name>
<dbReference type="SFLD" id="SFLDG01140">
    <property type="entry name" value="C2.B:_Phosphomannomutase_and_P"/>
    <property type="match status" value="1"/>
</dbReference>
<dbReference type="Pfam" id="PF08282">
    <property type="entry name" value="Hydrolase_3"/>
    <property type="match status" value="2"/>
</dbReference>
<dbReference type="PANTHER" id="PTHR10000">
    <property type="entry name" value="PHOSPHOSERINE PHOSPHATASE"/>
    <property type="match status" value="1"/>
</dbReference>
<dbReference type="EMBL" id="FMYI01000004">
    <property type="protein sequence ID" value="SDC06588.1"/>
    <property type="molecule type" value="Genomic_DNA"/>
</dbReference>
<dbReference type="InterPro" id="IPR023214">
    <property type="entry name" value="HAD_sf"/>
</dbReference>
<dbReference type="OrthoDB" id="9781413at2"/>
<accession>A0A1G6IJB3</accession>
<protein>
    <recommendedName>
        <fullName evidence="3">Phosphoglycolate phosphatase</fullName>
    </recommendedName>
</protein>
<evidence type="ECO:0000313" key="1">
    <source>
        <dbReference type="EMBL" id="SDC06588.1"/>
    </source>
</evidence>
<dbReference type="RefSeq" id="WP_090794936.1">
    <property type="nucleotide sequence ID" value="NZ_FMYI01000004.1"/>
</dbReference>
<dbReference type="AlphaFoldDB" id="A0A1G6IJB3"/>
<dbReference type="Gene3D" id="3.40.50.1000">
    <property type="entry name" value="HAD superfamily/HAD-like"/>
    <property type="match status" value="2"/>
</dbReference>
<dbReference type="GO" id="GO:0000287">
    <property type="term" value="F:magnesium ion binding"/>
    <property type="evidence" value="ECO:0007669"/>
    <property type="project" value="TreeGrafter"/>
</dbReference>
<reference evidence="2" key="1">
    <citation type="submission" date="2016-09" db="EMBL/GenBank/DDBJ databases">
        <authorList>
            <person name="Varghese N."/>
            <person name="Submissions S."/>
        </authorList>
    </citation>
    <scope>NUCLEOTIDE SEQUENCE [LARGE SCALE GENOMIC DNA]</scope>
    <source>
        <strain evidence="2">S5</strain>
    </source>
</reference>
<dbReference type="Gene3D" id="3.30.1240.10">
    <property type="match status" value="1"/>
</dbReference>
<dbReference type="NCBIfam" id="TIGR01484">
    <property type="entry name" value="HAD-SF-IIB"/>
    <property type="match status" value="1"/>
</dbReference>
<sequence>MINNIKWIALDLDGTLVDHGERYVSDRMIKAVNDAREQGIEVVIATGRHRSTSLAIAEQLQVDYMITLNGGEIWTRDGELIERAAIDEETVKEIIKIHQQNETYHWLVSDERIYRGELPDNYLEHTWIKFGFHVEDDQQREKMRAQFAQMPTIELSNSSLKNMELNRKGTHKKAAIERLIKSKGIEFDAVMAIGDSMNDIKMIESAGIGVAMGNGQDEVKEKANYITKSLHQEGAAYAIESLWAQDKGLFK</sequence>
<evidence type="ECO:0000313" key="2">
    <source>
        <dbReference type="Proteomes" id="UP000242949"/>
    </source>
</evidence>
<dbReference type="SUPFAM" id="SSF56784">
    <property type="entry name" value="HAD-like"/>
    <property type="match status" value="1"/>
</dbReference>
<proteinExistence type="predicted"/>
<dbReference type="STRING" id="1612202.SAMN05421734_10453"/>
<dbReference type="CDD" id="cd07516">
    <property type="entry name" value="HAD_Pase"/>
    <property type="match status" value="1"/>
</dbReference>